<dbReference type="OrthoDB" id="6379191at2759"/>
<protein>
    <submittedName>
        <fullName evidence="5">(apollo) hypothetical protein</fullName>
    </submittedName>
</protein>
<evidence type="ECO:0000256" key="4">
    <source>
        <dbReference type="SAM" id="SignalP"/>
    </source>
</evidence>
<dbReference type="InterPro" id="IPR000618">
    <property type="entry name" value="Insect_cuticle"/>
</dbReference>
<evidence type="ECO:0000313" key="6">
    <source>
        <dbReference type="Proteomes" id="UP000691718"/>
    </source>
</evidence>
<accession>A0A8S3XTI9</accession>
<gene>
    <name evidence="5" type="ORF">PAPOLLO_LOCUS21811</name>
</gene>
<dbReference type="PANTHER" id="PTHR10380:SF241">
    <property type="entry name" value="CUTICULAR PROTEIN 47EG-RELATED"/>
    <property type="match status" value="1"/>
</dbReference>
<feature type="chain" id="PRO_5035748325" evidence="4">
    <location>
        <begin position="17"/>
        <end position="265"/>
    </location>
</feature>
<dbReference type="PANTHER" id="PTHR10380">
    <property type="entry name" value="CUTICLE PROTEIN"/>
    <property type="match status" value="1"/>
</dbReference>
<dbReference type="GO" id="GO:0062129">
    <property type="term" value="C:chitin-based extracellular matrix"/>
    <property type="evidence" value="ECO:0007669"/>
    <property type="project" value="TreeGrafter"/>
</dbReference>
<dbReference type="PROSITE" id="PS00233">
    <property type="entry name" value="CHIT_BIND_RR_1"/>
    <property type="match status" value="1"/>
</dbReference>
<organism evidence="5 6">
    <name type="scientific">Parnassius apollo</name>
    <name type="common">Apollo butterfly</name>
    <name type="synonym">Papilio apollo</name>
    <dbReference type="NCBI Taxonomy" id="110799"/>
    <lineage>
        <taxon>Eukaryota</taxon>
        <taxon>Metazoa</taxon>
        <taxon>Ecdysozoa</taxon>
        <taxon>Arthropoda</taxon>
        <taxon>Hexapoda</taxon>
        <taxon>Insecta</taxon>
        <taxon>Pterygota</taxon>
        <taxon>Neoptera</taxon>
        <taxon>Endopterygota</taxon>
        <taxon>Lepidoptera</taxon>
        <taxon>Glossata</taxon>
        <taxon>Ditrysia</taxon>
        <taxon>Papilionoidea</taxon>
        <taxon>Papilionidae</taxon>
        <taxon>Parnassiinae</taxon>
        <taxon>Parnassini</taxon>
        <taxon>Parnassius</taxon>
        <taxon>Parnassius</taxon>
    </lineage>
</organism>
<dbReference type="GO" id="GO:0008010">
    <property type="term" value="F:structural constituent of chitin-based larval cuticle"/>
    <property type="evidence" value="ECO:0007669"/>
    <property type="project" value="TreeGrafter"/>
</dbReference>
<name>A0A8S3XTI9_PARAO</name>
<evidence type="ECO:0000313" key="5">
    <source>
        <dbReference type="EMBL" id="CAG5040097.1"/>
    </source>
</evidence>
<feature type="signal peptide" evidence="4">
    <location>
        <begin position="1"/>
        <end position="16"/>
    </location>
</feature>
<sequence>MKSFVALSALIAMVGAAPQFQYQPQQQYPGQQIPILRQTQEVNFDGSYQYSYETGNGISAQEQGYLKNAGVKDAEAQVAQGSYSYTSPEGIPITLTYIADENGFRAEGAHLPTPHPIPEAIARALQYIQSQPQQPQQTFAQQPFRAGLRGRHTVITSKTKLSASITPESQAETVEYQNINDGNGNYFFSYVTSNGITRQESGHLVNAGQPDEHVDVEGFYSYTDSDGVLQRISYTADTNGYSIRTKPPSINRILLSGNVVASLLG</sequence>
<evidence type="ECO:0000256" key="1">
    <source>
        <dbReference type="ARBA" id="ARBA00022460"/>
    </source>
</evidence>
<dbReference type="Pfam" id="PF00379">
    <property type="entry name" value="Chitin_bind_4"/>
    <property type="match status" value="2"/>
</dbReference>
<keyword evidence="6" id="KW-1185">Reference proteome</keyword>
<dbReference type="InterPro" id="IPR031311">
    <property type="entry name" value="CHIT_BIND_RR_consensus"/>
</dbReference>
<dbReference type="InterPro" id="IPR050468">
    <property type="entry name" value="Cuticle_Struct_Prot"/>
</dbReference>
<reference evidence="5" key="1">
    <citation type="submission" date="2021-04" db="EMBL/GenBank/DDBJ databases">
        <authorList>
            <person name="Tunstrom K."/>
        </authorList>
    </citation>
    <scope>NUCLEOTIDE SEQUENCE</scope>
</reference>
<evidence type="ECO:0000256" key="3">
    <source>
        <dbReference type="PROSITE-ProRule" id="PRU00497"/>
    </source>
</evidence>
<evidence type="ECO:0000256" key="2">
    <source>
        <dbReference type="ARBA" id="ARBA00022729"/>
    </source>
</evidence>
<comment type="caution">
    <text evidence="5">The sequence shown here is derived from an EMBL/GenBank/DDBJ whole genome shotgun (WGS) entry which is preliminary data.</text>
</comment>
<dbReference type="AlphaFoldDB" id="A0A8S3XTI9"/>
<keyword evidence="1 3" id="KW-0193">Cuticle</keyword>
<dbReference type="Proteomes" id="UP000691718">
    <property type="component" value="Unassembled WGS sequence"/>
</dbReference>
<keyword evidence="2 4" id="KW-0732">Signal</keyword>
<dbReference type="EMBL" id="CAJQZP010001342">
    <property type="protein sequence ID" value="CAG5040097.1"/>
    <property type="molecule type" value="Genomic_DNA"/>
</dbReference>
<dbReference type="PROSITE" id="PS51155">
    <property type="entry name" value="CHIT_BIND_RR_2"/>
    <property type="match status" value="2"/>
</dbReference>
<proteinExistence type="predicted"/>